<dbReference type="GO" id="GO:0019068">
    <property type="term" value="P:virion assembly"/>
    <property type="evidence" value="ECO:0007669"/>
    <property type="project" value="InterPro"/>
</dbReference>
<dbReference type="Pfam" id="PF05136">
    <property type="entry name" value="Phage_portal_2"/>
    <property type="match status" value="1"/>
</dbReference>
<evidence type="ECO:0000313" key="3">
    <source>
        <dbReference type="Proteomes" id="UP000480854"/>
    </source>
</evidence>
<dbReference type="Proteomes" id="UP000480854">
    <property type="component" value="Unassembled WGS sequence"/>
</dbReference>
<evidence type="ECO:0000313" key="2">
    <source>
        <dbReference type="EMBL" id="KAA0677776.1"/>
    </source>
</evidence>
<organism evidence="2 3">
    <name type="scientific">Roseomonas genomospecies 6</name>
    <dbReference type="NCBI Taxonomy" id="214106"/>
    <lineage>
        <taxon>Bacteria</taxon>
        <taxon>Pseudomonadati</taxon>
        <taxon>Pseudomonadota</taxon>
        <taxon>Alphaproteobacteria</taxon>
        <taxon>Acetobacterales</taxon>
        <taxon>Roseomonadaceae</taxon>
        <taxon>Roseomonas</taxon>
    </lineage>
</organism>
<proteinExistence type="predicted"/>
<dbReference type="OrthoDB" id="9770450at2"/>
<sequence>MFGSISSRIAEAFGRNRSAVRDGKRSFDAAAGGRRWDKAQTVGNLNSAVLAASTVSARRAAYYARNNGWVDSAVSSLVGNAVGTGIKPRSQHPDPAVREALHALWDRWVDLADAGGLGDFYGLQALAVRAMIEGGEAFARLCTRLPSDGLPVPFQVELIDREQVPLDRFGDLGSNRVRAGIEFDTIGRRIAFHVLPARLDDPFAPLVGNAYTPTRVPAEDMIHMFRPIAAGQLRGITWLAPVLLRLHELDQFEDAALVRAKVNALFCGFIRDPDGSVAGQNDGSANNGILDMGMEPGTLLPLPPGADIAFSDPKGDASYDPFVKNHLRAIAAGLGLPYEAMTGDLSGVNYSSIRAGMVEFRRRLEQLQHGVIVHQLCRPVWQRFVRLAVLSGELPAHDFDANPAPYLSAKWLPPRFDYVDPAKDIRAEIEAINAGLKSRSQAIAERGYDAEEIDAEIATDHEREQSLGLSFTVPSADVPPQAPDNP</sequence>
<evidence type="ECO:0000256" key="1">
    <source>
        <dbReference type="SAM" id="MobiDB-lite"/>
    </source>
</evidence>
<dbReference type="NCBIfam" id="TIGR01539">
    <property type="entry name" value="portal_lambda"/>
    <property type="match status" value="1"/>
</dbReference>
<keyword evidence="3" id="KW-1185">Reference proteome</keyword>
<dbReference type="EMBL" id="QOKW01000021">
    <property type="protein sequence ID" value="KAA0677776.1"/>
    <property type="molecule type" value="Genomic_DNA"/>
</dbReference>
<dbReference type="AlphaFoldDB" id="A0A9W7KQM1"/>
<protein>
    <submittedName>
        <fullName evidence="2">Phage portal protein</fullName>
    </submittedName>
</protein>
<dbReference type="GO" id="GO:0005198">
    <property type="term" value="F:structural molecule activity"/>
    <property type="evidence" value="ECO:0007669"/>
    <property type="project" value="InterPro"/>
</dbReference>
<dbReference type="InterPro" id="IPR006429">
    <property type="entry name" value="Phage_lambda_portal"/>
</dbReference>
<feature type="region of interest" description="Disordered" evidence="1">
    <location>
        <begin position="464"/>
        <end position="486"/>
    </location>
</feature>
<name>A0A9W7KQM1_9PROT</name>
<accession>A0A9W7KQM1</accession>
<dbReference type="RefSeq" id="WP_149470968.1">
    <property type="nucleotide sequence ID" value="NZ_QOKW01000021.1"/>
</dbReference>
<comment type="caution">
    <text evidence="2">The sequence shown here is derived from an EMBL/GenBank/DDBJ whole genome shotgun (WGS) entry which is preliminary data.</text>
</comment>
<reference evidence="2 3" key="1">
    <citation type="submission" date="2018-07" db="EMBL/GenBank/DDBJ databases">
        <title>Genome sequence of Azospirillum sp. ATCC 49961.</title>
        <authorList>
            <person name="Sant'Anna F.H."/>
            <person name="Baldani J.I."/>
            <person name="Zilli J.E."/>
            <person name="Reis V.M."/>
            <person name="Hartmann A."/>
            <person name="Cruz L."/>
            <person name="de Souza E.M."/>
            <person name="de Oliveira Pedrosa F."/>
            <person name="Passaglia L.M.P."/>
        </authorList>
    </citation>
    <scope>NUCLEOTIDE SEQUENCE [LARGE SCALE GENOMIC DNA]</scope>
    <source>
        <strain evidence="2 3">ATCC 49961</strain>
    </source>
</reference>
<gene>
    <name evidence="2" type="ORF">DS843_21900</name>
</gene>